<dbReference type="Proteomes" id="UP000076584">
    <property type="component" value="Unassembled WGS sequence"/>
</dbReference>
<feature type="region of interest" description="Disordered" evidence="1">
    <location>
        <begin position="259"/>
        <end position="281"/>
    </location>
</feature>
<feature type="compositionally biased region" description="Pro residues" evidence="1">
    <location>
        <begin position="1"/>
        <end position="11"/>
    </location>
</feature>
<proteinExistence type="predicted"/>
<keyword evidence="3" id="KW-1185">Reference proteome</keyword>
<feature type="compositionally biased region" description="Low complexity" evidence="1">
    <location>
        <begin position="259"/>
        <end position="270"/>
    </location>
</feature>
<comment type="caution">
    <text evidence="2">The sequence shown here is derived from an EMBL/GenBank/DDBJ whole genome shotgun (WGS) entry which is preliminary data.</text>
</comment>
<feature type="non-terminal residue" evidence="2">
    <location>
        <position position="1"/>
    </location>
</feature>
<feature type="compositionally biased region" description="Low complexity" evidence="1">
    <location>
        <begin position="74"/>
        <end position="86"/>
    </location>
</feature>
<name>A0A166SFE3_COLIC</name>
<feature type="compositionally biased region" description="Polar residues" evidence="1">
    <location>
        <begin position="19"/>
        <end position="43"/>
    </location>
</feature>
<feature type="region of interest" description="Disordered" evidence="1">
    <location>
        <begin position="1"/>
        <end position="86"/>
    </location>
</feature>
<gene>
    <name evidence="2" type="ORF">CI238_01527</name>
</gene>
<organism evidence="2 3">
    <name type="scientific">Colletotrichum incanum</name>
    <name type="common">Soybean anthracnose fungus</name>
    <dbReference type="NCBI Taxonomy" id="1573173"/>
    <lineage>
        <taxon>Eukaryota</taxon>
        <taxon>Fungi</taxon>
        <taxon>Dikarya</taxon>
        <taxon>Ascomycota</taxon>
        <taxon>Pezizomycotina</taxon>
        <taxon>Sordariomycetes</taxon>
        <taxon>Hypocreomycetidae</taxon>
        <taxon>Glomerellales</taxon>
        <taxon>Glomerellaceae</taxon>
        <taxon>Colletotrichum</taxon>
        <taxon>Colletotrichum spaethianum species complex</taxon>
    </lineage>
</organism>
<feature type="compositionally biased region" description="Low complexity" evidence="1">
    <location>
        <begin position="51"/>
        <end position="64"/>
    </location>
</feature>
<feature type="compositionally biased region" description="Gly residues" evidence="1">
    <location>
        <begin position="271"/>
        <end position="281"/>
    </location>
</feature>
<sequence>LNQPCAIPPPQKKTDSREYPSQTDDMPSSNNYTYKSSGTNSKGNHYCARDYGSSSSNPNSYHYSNTDRNGSFHYSNPNGSTYSNNGNGGSTYTSASGYRTSSGYGKKISLVPPAIVSVYQTWVTTNVLSFSLKTASQRSNLLRLMLAICRLLFAENLLEIVCAGQQSALILKRTARFDLVQNPSAVRDTSTRALAPTVSYRRLESIESGAYDEKTHWIQGNHYCARDYGSSASNSNSYHYSNTDGSYYYSNPNGSTYYNNGSGGEKYSSGYGSGSGSSGKK</sequence>
<accession>A0A166SFE3</accession>
<evidence type="ECO:0000313" key="3">
    <source>
        <dbReference type="Proteomes" id="UP000076584"/>
    </source>
</evidence>
<dbReference type="EMBL" id="LFIW01002438">
    <property type="protein sequence ID" value="KZL70663.1"/>
    <property type="molecule type" value="Genomic_DNA"/>
</dbReference>
<protein>
    <submittedName>
        <fullName evidence="2">Uncharacterized protein</fullName>
    </submittedName>
</protein>
<reference evidence="2 3" key="1">
    <citation type="submission" date="2015-06" db="EMBL/GenBank/DDBJ databases">
        <title>Survival trade-offs in plant roots during colonization by closely related pathogenic and mutualistic fungi.</title>
        <authorList>
            <person name="Hacquard S."/>
            <person name="Kracher B."/>
            <person name="Hiruma K."/>
            <person name="Weinman A."/>
            <person name="Muench P."/>
            <person name="Garrido Oter R."/>
            <person name="Ver Loren van Themaat E."/>
            <person name="Dallerey J.-F."/>
            <person name="Damm U."/>
            <person name="Henrissat B."/>
            <person name="Lespinet O."/>
            <person name="Thon M."/>
            <person name="Kemen E."/>
            <person name="McHardy A.C."/>
            <person name="Schulze-Lefert P."/>
            <person name="O'Connell R.J."/>
        </authorList>
    </citation>
    <scope>NUCLEOTIDE SEQUENCE [LARGE SCALE GENOMIC DNA]</scope>
    <source>
        <strain evidence="2 3">MAFF 238704</strain>
    </source>
</reference>
<dbReference type="AlphaFoldDB" id="A0A166SFE3"/>
<evidence type="ECO:0000313" key="2">
    <source>
        <dbReference type="EMBL" id="KZL70663.1"/>
    </source>
</evidence>
<evidence type="ECO:0000256" key="1">
    <source>
        <dbReference type="SAM" id="MobiDB-lite"/>
    </source>
</evidence>